<evidence type="ECO:0000313" key="3">
    <source>
        <dbReference type="Proteomes" id="UP000229972"/>
    </source>
</evidence>
<dbReference type="PANTHER" id="PTHR30399:SF1">
    <property type="entry name" value="UTP PYROPHOSPHATASE"/>
    <property type="match status" value="1"/>
</dbReference>
<proteinExistence type="predicted"/>
<dbReference type="Pfam" id="PF01863">
    <property type="entry name" value="YgjP-like"/>
    <property type="match status" value="2"/>
</dbReference>
<dbReference type="AlphaFoldDB" id="A0A2H0V9T1"/>
<comment type="caution">
    <text evidence="2">The sequence shown here is derived from an EMBL/GenBank/DDBJ whole genome shotgun (WGS) entry which is preliminary data.</text>
</comment>
<dbReference type="InterPro" id="IPR053136">
    <property type="entry name" value="UTP_pyrophosphatase-like"/>
</dbReference>
<protein>
    <submittedName>
        <fullName evidence="2">Metal-dependent hydrolase</fullName>
    </submittedName>
</protein>
<gene>
    <name evidence="2" type="ORF">COT93_00435</name>
</gene>
<dbReference type="PANTHER" id="PTHR30399">
    <property type="entry name" value="UNCHARACTERIZED PROTEIN YGJP"/>
    <property type="match status" value="1"/>
</dbReference>
<name>A0A2H0V9T1_9BACT</name>
<keyword evidence="2" id="KW-0378">Hydrolase</keyword>
<organism evidence="2 3">
    <name type="scientific">Candidatus Falkowbacteria bacterium CG10_big_fil_rev_8_21_14_0_10_37_18</name>
    <dbReference type="NCBI Taxonomy" id="1974562"/>
    <lineage>
        <taxon>Bacteria</taxon>
        <taxon>Candidatus Falkowiibacteriota</taxon>
    </lineage>
</organism>
<dbReference type="GO" id="GO:0016787">
    <property type="term" value="F:hydrolase activity"/>
    <property type="evidence" value="ECO:0007669"/>
    <property type="project" value="UniProtKB-KW"/>
</dbReference>
<accession>A0A2H0V9T1</accession>
<evidence type="ECO:0000259" key="1">
    <source>
        <dbReference type="Pfam" id="PF01863"/>
    </source>
</evidence>
<evidence type="ECO:0000313" key="2">
    <source>
        <dbReference type="EMBL" id="PIR95821.1"/>
    </source>
</evidence>
<reference evidence="3" key="1">
    <citation type="submission" date="2017-09" db="EMBL/GenBank/DDBJ databases">
        <title>Depth-based differentiation of microbial function through sediment-hosted aquifers and enrichment of novel symbionts in the deep terrestrial subsurface.</title>
        <authorList>
            <person name="Probst A.J."/>
            <person name="Ladd B."/>
            <person name="Jarett J.K."/>
            <person name="Geller-Mcgrath D.E."/>
            <person name="Sieber C.M.K."/>
            <person name="Emerson J.B."/>
            <person name="Anantharaman K."/>
            <person name="Thomas B.C."/>
            <person name="Malmstrom R."/>
            <person name="Stieglmeier M."/>
            <person name="Klingl A."/>
            <person name="Woyke T."/>
            <person name="Ryan C.M."/>
            <person name="Banfield J.F."/>
        </authorList>
    </citation>
    <scope>NUCLEOTIDE SEQUENCE [LARGE SCALE GENOMIC DNA]</scope>
</reference>
<feature type="domain" description="YgjP-like metallopeptidase" evidence="1">
    <location>
        <begin position="23"/>
        <end position="69"/>
    </location>
</feature>
<dbReference type="InterPro" id="IPR002725">
    <property type="entry name" value="YgjP-like_metallopeptidase"/>
</dbReference>
<dbReference type="Proteomes" id="UP000229972">
    <property type="component" value="Unassembled WGS sequence"/>
</dbReference>
<dbReference type="EMBL" id="PFAL01000006">
    <property type="protein sequence ID" value="PIR95821.1"/>
    <property type="molecule type" value="Genomic_DNA"/>
</dbReference>
<sequence>MESELKIQGRTIKYIFNRHRRFRRLRLTIRRDTTVRVSAPLYISQKMVLHFINEHADWILKKQDYFKNLPAPVLDDGSEYKQYKAQAEELVRNRIAVLNKNYAFKFRRFSIRNQSTRWGSCSRLKNLNFNYRLIFLPPELSDYIIVHELCHLGEMNHSAKFWQLVAKEKPGYLALRRELKKINLSII</sequence>
<feature type="domain" description="YgjP-like metallopeptidase" evidence="1">
    <location>
        <begin position="82"/>
        <end position="181"/>
    </location>
</feature>
<dbReference type="CDD" id="cd07344">
    <property type="entry name" value="M48_yhfN_like"/>
    <property type="match status" value="1"/>
</dbReference>
<dbReference type="Gene3D" id="3.30.2010.10">
    <property type="entry name" value="Metalloproteases ('zincins'), catalytic domain"/>
    <property type="match status" value="1"/>
</dbReference>